<dbReference type="AlphaFoldDB" id="A0A1Y3BGW4"/>
<dbReference type="Proteomes" id="UP000194236">
    <property type="component" value="Unassembled WGS sequence"/>
</dbReference>
<gene>
    <name evidence="2" type="ORF">BLA29_011267</name>
</gene>
<feature type="region of interest" description="Disordered" evidence="1">
    <location>
        <begin position="62"/>
        <end position="107"/>
    </location>
</feature>
<proteinExistence type="predicted"/>
<organism evidence="2 3">
    <name type="scientific">Euroglyphus maynei</name>
    <name type="common">Mayne's house dust mite</name>
    <dbReference type="NCBI Taxonomy" id="6958"/>
    <lineage>
        <taxon>Eukaryota</taxon>
        <taxon>Metazoa</taxon>
        <taxon>Ecdysozoa</taxon>
        <taxon>Arthropoda</taxon>
        <taxon>Chelicerata</taxon>
        <taxon>Arachnida</taxon>
        <taxon>Acari</taxon>
        <taxon>Acariformes</taxon>
        <taxon>Sarcoptiformes</taxon>
        <taxon>Astigmata</taxon>
        <taxon>Psoroptidia</taxon>
        <taxon>Analgoidea</taxon>
        <taxon>Pyroglyphidae</taxon>
        <taxon>Pyroglyphinae</taxon>
        <taxon>Euroglyphus</taxon>
    </lineage>
</organism>
<keyword evidence="3" id="KW-1185">Reference proteome</keyword>
<evidence type="ECO:0000313" key="3">
    <source>
        <dbReference type="Proteomes" id="UP000194236"/>
    </source>
</evidence>
<feature type="compositionally biased region" description="Basic residues" evidence="1">
    <location>
        <begin position="67"/>
        <end position="93"/>
    </location>
</feature>
<evidence type="ECO:0000313" key="2">
    <source>
        <dbReference type="EMBL" id="OTF78405.1"/>
    </source>
</evidence>
<comment type="caution">
    <text evidence="2">The sequence shown here is derived from an EMBL/GenBank/DDBJ whole genome shotgun (WGS) entry which is preliminary data.</text>
</comment>
<dbReference type="EMBL" id="MUJZ01028073">
    <property type="protein sequence ID" value="OTF78405.1"/>
    <property type="molecule type" value="Genomic_DNA"/>
</dbReference>
<name>A0A1Y3BGW4_EURMA</name>
<feature type="non-terminal residue" evidence="2">
    <location>
        <position position="1"/>
    </location>
</feature>
<sequence>EELEQWKHELAKPENEEKFRQLERLSKKLEVANMSEQRIELRNKRQRRVAAKVIKNRLLKKAASQLKAKKKAKLTAAKKKSKSKSKSTKKTLKKIADKNIDDDVNDN</sequence>
<evidence type="ECO:0000256" key="1">
    <source>
        <dbReference type="SAM" id="MobiDB-lite"/>
    </source>
</evidence>
<accession>A0A1Y3BGW4</accession>
<reference evidence="2 3" key="1">
    <citation type="submission" date="2017-03" db="EMBL/GenBank/DDBJ databases">
        <title>Genome Survey of Euroglyphus maynei.</title>
        <authorList>
            <person name="Arlian L.G."/>
            <person name="Morgan M.S."/>
            <person name="Rider S.D."/>
        </authorList>
    </citation>
    <scope>NUCLEOTIDE SEQUENCE [LARGE SCALE GENOMIC DNA]</scope>
    <source>
        <strain evidence="2">Arlian Lab</strain>
        <tissue evidence="2">Whole body</tissue>
    </source>
</reference>
<protein>
    <submittedName>
        <fullName evidence="2">Uncharacterized protein</fullName>
    </submittedName>
</protein>